<dbReference type="AlphaFoldDB" id="A0A2T0BIB9"/>
<feature type="transmembrane region" description="Helical" evidence="1">
    <location>
        <begin position="9"/>
        <end position="26"/>
    </location>
</feature>
<dbReference type="EMBL" id="PVXQ01000006">
    <property type="protein sequence ID" value="PRR83593.1"/>
    <property type="molecule type" value="Genomic_DNA"/>
</dbReference>
<keyword evidence="1" id="KW-1133">Transmembrane helix</keyword>
<dbReference type="Proteomes" id="UP000239471">
    <property type="component" value="Unassembled WGS sequence"/>
</dbReference>
<keyword evidence="1" id="KW-0472">Membrane</keyword>
<dbReference type="Gene3D" id="2.170.120.40">
    <property type="entry name" value="YbbR-like domain"/>
    <property type="match status" value="2"/>
</dbReference>
<dbReference type="RefSeq" id="WP_106058872.1">
    <property type="nucleotide sequence ID" value="NZ_PVXQ01000006.1"/>
</dbReference>
<organism evidence="2 3">
    <name type="scientific">Clostridium vincentii</name>
    <dbReference type="NCBI Taxonomy" id="52704"/>
    <lineage>
        <taxon>Bacteria</taxon>
        <taxon>Bacillati</taxon>
        <taxon>Bacillota</taxon>
        <taxon>Clostridia</taxon>
        <taxon>Eubacteriales</taxon>
        <taxon>Clostridiaceae</taxon>
        <taxon>Clostridium</taxon>
    </lineage>
</organism>
<proteinExistence type="predicted"/>
<keyword evidence="1" id="KW-0812">Transmembrane</keyword>
<name>A0A2T0BIB9_9CLOT</name>
<sequence length="408" mass="43886">MDKGNEKRLGIKIICGILAFVLWLYITNVDNPTRSTTLKSVQVELTNEDTLAKSNMSISPGQKITVDLDLEGTANEIYSINKEEFVIKADLSAYALKIGDNNIPVQIEDYPTGINIKNNAALSVKITIEELIEKEINVYSNVKTSFKSGVIKSSAVVKPNSIEVSGPASAVNKVTSASLVGEALDIDENYEENFNIIPIDDSGNEVTGVNLSQTEGTLLLKVGSQKDVSIGSSYSGSLKAGLKVESLDLSSNKITIIGDPDVIGEIDKIETQPIDLSQITSTQDINLNFIIPEGTSIASNRKYVTANIKIKEEETITKIIDGIVVNLADKKEKFTYEVPTVSVTIRGTAEALSGLTLTDFKASASIAELAVVGESEVKLDVSLVESNANIKISSKPEKVKVKISEKVA</sequence>
<dbReference type="PANTHER" id="PTHR37804:SF1">
    <property type="entry name" value="CDAA REGULATORY PROTEIN CDAR"/>
    <property type="match status" value="1"/>
</dbReference>
<dbReference type="InterPro" id="IPR012505">
    <property type="entry name" value="YbbR"/>
</dbReference>
<dbReference type="Pfam" id="PF07949">
    <property type="entry name" value="YbbR"/>
    <property type="match status" value="2"/>
</dbReference>
<evidence type="ECO:0000256" key="1">
    <source>
        <dbReference type="SAM" id="Phobius"/>
    </source>
</evidence>
<dbReference type="OrthoDB" id="2111604at2"/>
<keyword evidence="3" id="KW-1185">Reference proteome</keyword>
<evidence type="ECO:0000313" key="2">
    <source>
        <dbReference type="EMBL" id="PRR83593.1"/>
    </source>
</evidence>
<protein>
    <submittedName>
        <fullName evidence="2">YbbR-like protein</fullName>
    </submittedName>
</protein>
<accession>A0A2T0BIB9</accession>
<reference evidence="2 3" key="1">
    <citation type="submission" date="2018-03" db="EMBL/GenBank/DDBJ databases">
        <title>Genome sequence of Clostridium vincentii DSM 10228.</title>
        <authorList>
            <person name="Poehlein A."/>
            <person name="Daniel R."/>
        </authorList>
    </citation>
    <scope>NUCLEOTIDE SEQUENCE [LARGE SCALE GENOMIC DNA]</scope>
    <source>
        <strain evidence="2 3">DSM 10228</strain>
    </source>
</reference>
<dbReference type="Gene3D" id="2.170.120.30">
    <property type="match status" value="2"/>
</dbReference>
<dbReference type="PANTHER" id="PTHR37804">
    <property type="entry name" value="CDAA REGULATORY PROTEIN CDAR"/>
    <property type="match status" value="1"/>
</dbReference>
<comment type="caution">
    <text evidence="2">The sequence shown here is derived from an EMBL/GenBank/DDBJ whole genome shotgun (WGS) entry which is preliminary data.</text>
</comment>
<dbReference type="InterPro" id="IPR053154">
    <property type="entry name" value="c-di-AMP_regulator"/>
</dbReference>
<gene>
    <name evidence="2" type="ORF">CLVI_08430</name>
</gene>
<evidence type="ECO:0000313" key="3">
    <source>
        <dbReference type="Proteomes" id="UP000239471"/>
    </source>
</evidence>